<keyword evidence="6 11" id="KW-0798">TonB box</keyword>
<gene>
    <name evidence="15" type="ORF">SAMN06295916_0784</name>
</gene>
<organism evidence="15 16">
    <name type="scientific">Polynucleobacter victoriensis</name>
    <dbReference type="NCBI Taxonomy" id="2049319"/>
    <lineage>
        <taxon>Bacteria</taxon>
        <taxon>Pseudomonadati</taxon>
        <taxon>Pseudomonadota</taxon>
        <taxon>Betaproteobacteria</taxon>
        <taxon>Burkholderiales</taxon>
        <taxon>Burkholderiaceae</taxon>
        <taxon>Polynucleobacter</taxon>
    </lineage>
</organism>
<evidence type="ECO:0000256" key="10">
    <source>
        <dbReference type="PROSITE-ProRule" id="PRU01360"/>
    </source>
</evidence>
<dbReference type="Pfam" id="PF00593">
    <property type="entry name" value="TonB_dep_Rec_b-barrel"/>
    <property type="match status" value="1"/>
</dbReference>
<comment type="subcellular location">
    <subcellularLocation>
        <location evidence="1 10">Cell outer membrane</location>
        <topology evidence="1 10">Multi-pass membrane protein</topology>
    </subcellularLocation>
</comment>
<dbReference type="InterPro" id="IPR039426">
    <property type="entry name" value="TonB-dep_rcpt-like"/>
</dbReference>
<dbReference type="GO" id="GO:0015344">
    <property type="term" value="F:siderophore uptake transmembrane transporter activity"/>
    <property type="evidence" value="ECO:0007669"/>
    <property type="project" value="TreeGrafter"/>
</dbReference>
<feature type="domain" description="TonB-dependent receptor-like beta-barrel" evidence="13">
    <location>
        <begin position="255"/>
        <end position="735"/>
    </location>
</feature>
<evidence type="ECO:0000256" key="12">
    <source>
        <dbReference type="SAM" id="SignalP"/>
    </source>
</evidence>
<dbReference type="SUPFAM" id="SSF56935">
    <property type="entry name" value="Porins"/>
    <property type="match status" value="1"/>
</dbReference>
<name>A0A212TA82_9BURK</name>
<evidence type="ECO:0000256" key="4">
    <source>
        <dbReference type="ARBA" id="ARBA00022452"/>
    </source>
</evidence>
<keyword evidence="8 15" id="KW-0675">Receptor</keyword>
<protein>
    <submittedName>
        <fullName evidence="15">Outer membrane receptor proteins, mostly Fe transport</fullName>
    </submittedName>
</protein>
<evidence type="ECO:0000256" key="6">
    <source>
        <dbReference type="ARBA" id="ARBA00023077"/>
    </source>
</evidence>
<dbReference type="PROSITE" id="PS52016">
    <property type="entry name" value="TONB_DEPENDENT_REC_3"/>
    <property type="match status" value="1"/>
</dbReference>
<dbReference type="InterPro" id="IPR012910">
    <property type="entry name" value="Plug_dom"/>
</dbReference>
<dbReference type="GO" id="GO:0009279">
    <property type="term" value="C:cell outer membrane"/>
    <property type="evidence" value="ECO:0007669"/>
    <property type="project" value="UniProtKB-SubCell"/>
</dbReference>
<keyword evidence="9 10" id="KW-0998">Cell outer membrane</keyword>
<keyword evidence="16" id="KW-1185">Reference proteome</keyword>
<evidence type="ECO:0000256" key="9">
    <source>
        <dbReference type="ARBA" id="ARBA00023237"/>
    </source>
</evidence>
<dbReference type="InterPro" id="IPR000531">
    <property type="entry name" value="Beta-barrel_TonB"/>
</dbReference>
<dbReference type="EMBL" id="FYEX01000001">
    <property type="protein sequence ID" value="SNC62967.1"/>
    <property type="molecule type" value="Genomic_DNA"/>
</dbReference>
<evidence type="ECO:0000313" key="16">
    <source>
        <dbReference type="Proteomes" id="UP000197215"/>
    </source>
</evidence>
<keyword evidence="4 10" id="KW-1134">Transmembrane beta strand</keyword>
<evidence type="ECO:0000259" key="13">
    <source>
        <dbReference type="Pfam" id="PF00593"/>
    </source>
</evidence>
<evidence type="ECO:0000256" key="11">
    <source>
        <dbReference type="RuleBase" id="RU003357"/>
    </source>
</evidence>
<dbReference type="InterPro" id="IPR036942">
    <property type="entry name" value="Beta-barrel_TonB_sf"/>
</dbReference>
<evidence type="ECO:0000259" key="14">
    <source>
        <dbReference type="Pfam" id="PF07715"/>
    </source>
</evidence>
<dbReference type="GO" id="GO:0044718">
    <property type="term" value="P:siderophore transmembrane transport"/>
    <property type="evidence" value="ECO:0007669"/>
    <property type="project" value="TreeGrafter"/>
</dbReference>
<keyword evidence="7 10" id="KW-0472">Membrane</keyword>
<sequence length="786" mass="86327">MQTLKKNKKIACLLTPIALASAQLIMTTAHADDVVGTLPTVEVVGVSPVASFNIPLNQYPGNIQVLRENDIESQKSSSFSELLGRSATSVTLNEIQGNPFQLDLNYRGQRLSSVLGSAQGISAYLDGVRINEAFGDVISWDMLPESAISTITMIPSSNPMYGMNTLSGALVMTTKNGLTHEGNEVELTAGSFGRQRADVGVGRNLGNGYHAYAAATTFREDGWREKSDSKLTNAFIKFGRDTEKTSWNVSVMGGASDLKGNGLVPRDMYTTNYRQGYTFYDITENKSQQVSFAGTHKLSNEEKLSLTTWYRHAKRKGNNGDVNEAYREYLECTENLSLYDSTCVTKFGGTAASGGSAGVAGTEPENAVINKNASKQETYGITFQWDKQLGAHKLLTGLTVQQSITRYQQWTADAQFDNSRVAIIEGAFQNQADHKGKNNQYALFIGDVFTPVPGTLLMGALRYDYAKVKNDLVSWDEAGDDHATAESFTYKKLNPSFGFSQILSKKITVFGNWSQGMRVPTAFELGCSNPDYPCRVPTGLQDDPYLKPIISQTAEIGLRLFPTEKTRVTIAAFSNLNKDDVMFVRAPNNTVGNQGIFQNIGNTQRDGIELTARHRESRWELGASYTYLKARYKSNLELPSLEGNINVTPGTRIAGLPEHFFKFAAMYRVTSQVRIGGDIQLYGSQVVAGNETKNTTADNNQAIGKNKLAGYSILNLNANYEYVKGLNFFARVNNVFDKKYASYASLGYNMVENGQIATDADQVKGSVFYAPGAPRAVFGGVRYEWK</sequence>
<dbReference type="OrthoDB" id="98353at2"/>
<feature type="signal peptide" evidence="12">
    <location>
        <begin position="1"/>
        <end position="31"/>
    </location>
</feature>
<comment type="similarity">
    <text evidence="2 10 11">Belongs to the TonB-dependent receptor family.</text>
</comment>
<feature type="chain" id="PRO_5012239602" evidence="12">
    <location>
        <begin position="32"/>
        <end position="786"/>
    </location>
</feature>
<dbReference type="InterPro" id="IPR037066">
    <property type="entry name" value="Plug_dom_sf"/>
</dbReference>
<evidence type="ECO:0000256" key="5">
    <source>
        <dbReference type="ARBA" id="ARBA00022692"/>
    </source>
</evidence>
<evidence type="ECO:0000256" key="1">
    <source>
        <dbReference type="ARBA" id="ARBA00004571"/>
    </source>
</evidence>
<evidence type="ECO:0000313" key="15">
    <source>
        <dbReference type="EMBL" id="SNC62967.1"/>
    </source>
</evidence>
<keyword evidence="5 10" id="KW-0812">Transmembrane</keyword>
<dbReference type="AlphaFoldDB" id="A0A212TA82"/>
<dbReference type="Gene3D" id="2.170.130.10">
    <property type="entry name" value="TonB-dependent receptor, plug domain"/>
    <property type="match status" value="1"/>
</dbReference>
<evidence type="ECO:0000256" key="7">
    <source>
        <dbReference type="ARBA" id="ARBA00023136"/>
    </source>
</evidence>
<dbReference type="Gene3D" id="2.40.170.20">
    <property type="entry name" value="TonB-dependent receptor, beta-barrel domain"/>
    <property type="match status" value="1"/>
</dbReference>
<keyword evidence="12" id="KW-0732">Signal</keyword>
<proteinExistence type="inferred from homology"/>
<dbReference type="RefSeq" id="WP_088812654.1">
    <property type="nucleotide sequence ID" value="NZ_FYEX01000001.1"/>
</dbReference>
<reference evidence="15 16" key="1">
    <citation type="submission" date="2017-06" db="EMBL/GenBank/DDBJ databases">
        <authorList>
            <person name="Kim H.J."/>
            <person name="Triplett B.A."/>
        </authorList>
    </citation>
    <scope>NUCLEOTIDE SEQUENCE [LARGE SCALE GENOMIC DNA]</scope>
    <source>
        <strain evidence="15 16">MWH-VicM1</strain>
    </source>
</reference>
<accession>A0A212TA82</accession>
<keyword evidence="3 10" id="KW-0813">Transport</keyword>
<dbReference type="PANTHER" id="PTHR30069">
    <property type="entry name" value="TONB-DEPENDENT OUTER MEMBRANE RECEPTOR"/>
    <property type="match status" value="1"/>
</dbReference>
<dbReference type="Pfam" id="PF07715">
    <property type="entry name" value="Plug"/>
    <property type="match status" value="1"/>
</dbReference>
<dbReference type="Proteomes" id="UP000197215">
    <property type="component" value="Unassembled WGS sequence"/>
</dbReference>
<evidence type="ECO:0000256" key="2">
    <source>
        <dbReference type="ARBA" id="ARBA00009810"/>
    </source>
</evidence>
<dbReference type="PANTHER" id="PTHR30069:SF39">
    <property type="entry name" value="BLL6183 PROTEIN"/>
    <property type="match status" value="1"/>
</dbReference>
<evidence type="ECO:0000256" key="8">
    <source>
        <dbReference type="ARBA" id="ARBA00023170"/>
    </source>
</evidence>
<feature type="domain" description="TonB-dependent receptor plug" evidence="14">
    <location>
        <begin position="57"/>
        <end position="169"/>
    </location>
</feature>
<evidence type="ECO:0000256" key="3">
    <source>
        <dbReference type="ARBA" id="ARBA00022448"/>
    </source>
</evidence>